<dbReference type="Pfam" id="PF21948">
    <property type="entry name" value="LplA-B_cat"/>
    <property type="match status" value="1"/>
</dbReference>
<evidence type="ECO:0000313" key="2">
    <source>
        <dbReference type="EMBL" id="KZV54569.1"/>
    </source>
</evidence>
<evidence type="ECO:0000259" key="1">
    <source>
        <dbReference type="PROSITE" id="PS51733"/>
    </source>
</evidence>
<dbReference type="OrthoDB" id="201621at2759"/>
<gene>
    <name evidence="2" type="ORF">F511_01367</name>
</gene>
<name>A0A2Z7D7N3_9LAMI</name>
<keyword evidence="3" id="KW-1185">Reference proteome</keyword>
<dbReference type="GO" id="GO:0016874">
    <property type="term" value="F:ligase activity"/>
    <property type="evidence" value="ECO:0007669"/>
    <property type="project" value="UniProtKB-KW"/>
</dbReference>
<dbReference type="Proteomes" id="UP000250235">
    <property type="component" value="Unassembled WGS sequence"/>
</dbReference>
<dbReference type="PROSITE" id="PS51733">
    <property type="entry name" value="BPL_LPL_CATALYTIC"/>
    <property type="match status" value="1"/>
</dbReference>
<dbReference type="SUPFAM" id="SSF55681">
    <property type="entry name" value="Class II aaRS and biotin synthetases"/>
    <property type="match status" value="1"/>
</dbReference>
<protein>
    <submittedName>
        <fullName evidence="2">Lipoate-protein ligase A</fullName>
    </submittedName>
</protein>
<evidence type="ECO:0000313" key="3">
    <source>
        <dbReference type="Proteomes" id="UP000250235"/>
    </source>
</evidence>
<organism evidence="2 3">
    <name type="scientific">Dorcoceras hygrometricum</name>
    <dbReference type="NCBI Taxonomy" id="472368"/>
    <lineage>
        <taxon>Eukaryota</taxon>
        <taxon>Viridiplantae</taxon>
        <taxon>Streptophyta</taxon>
        <taxon>Embryophyta</taxon>
        <taxon>Tracheophyta</taxon>
        <taxon>Spermatophyta</taxon>
        <taxon>Magnoliopsida</taxon>
        <taxon>eudicotyledons</taxon>
        <taxon>Gunneridae</taxon>
        <taxon>Pentapetalae</taxon>
        <taxon>asterids</taxon>
        <taxon>lamiids</taxon>
        <taxon>Lamiales</taxon>
        <taxon>Gesneriaceae</taxon>
        <taxon>Didymocarpoideae</taxon>
        <taxon>Trichosporeae</taxon>
        <taxon>Loxocarpinae</taxon>
        <taxon>Dorcoceras</taxon>
    </lineage>
</organism>
<sequence>MAVSRTRNIGLPLISLLRLNGMPILEQLHLEERLLRSTSENWCLINNGTTDPTIVMGVSGKPVELLDTESVLRDEISVIRRYTGGGTVIVDHATIFVTFICNKDAISGLQSYPQPIMCWSSLLYKEVFQGIGDFTLRENDYVLGNRKFGGNAQSITKNRWVHHTSFLWDYEISRMGYLKLPKRAPQYRQARDHLEFICRMKDYIARSDFIDRTISAVGSHFQLRYSEPKAIQWPRGTKFEPSSRLLRKEELDEAICKSSAVSALLSL</sequence>
<keyword evidence="2" id="KW-0436">Ligase</keyword>
<feature type="domain" description="BPL/LPL catalytic" evidence="1">
    <location>
        <begin position="39"/>
        <end position="225"/>
    </location>
</feature>
<dbReference type="FunFam" id="3.30.930.10:FF:000077">
    <property type="entry name" value="Putative lipoate-protein ligase A"/>
    <property type="match status" value="1"/>
</dbReference>
<dbReference type="Gene3D" id="3.30.930.10">
    <property type="entry name" value="Bira Bifunctional Protein, Domain 2"/>
    <property type="match status" value="1"/>
</dbReference>
<reference evidence="2 3" key="1">
    <citation type="journal article" date="2015" name="Proc. Natl. Acad. Sci. U.S.A.">
        <title>The resurrection genome of Boea hygrometrica: A blueprint for survival of dehydration.</title>
        <authorList>
            <person name="Xiao L."/>
            <person name="Yang G."/>
            <person name="Zhang L."/>
            <person name="Yang X."/>
            <person name="Zhao S."/>
            <person name="Ji Z."/>
            <person name="Zhou Q."/>
            <person name="Hu M."/>
            <person name="Wang Y."/>
            <person name="Chen M."/>
            <person name="Xu Y."/>
            <person name="Jin H."/>
            <person name="Xiao X."/>
            <person name="Hu G."/>
            <person name="Bao F."/>
            <person name="Hu Y."/>
            <person name="Wan P."/>
            <person name="Li L."/>
            <person name="Deng X."/>
            <person name="Kuang T."/>
            <person name="Xiang C."/>
            <person name="Zhu J.K."/>
            <person name="Oliver M.J."/>
            <person name="He Y."/>
        </authorList>
    </citation>
    <scope>NUCLEOTIDE SEQUENCE [LARGE SCALE GENOMIC DNA]</scope>
    <source>
        <strain evidence="3">cv. XS01</strain>
    </source>
</reference>
<proteinExistence type="predicted"/>
<dbReference type="InterPro" id="IPR045864">
    <property type="entry name" value="aa-tRNA-synth_II/BPL/LPL"/>
</dbReference>
<accession>A0A2Z7D7N3</accession>
<dbReference type="InterPro" id="IPR053264">
    <property type="entry name" value="Lipoate-ligase_2_inactive"/>
</dbReference>
<dbReference type="PANTHER" id="PTHR43506">
    <property type="entry name" value="BIOTIN/LIPOATE A/B PROTEIN LIGASE FAMILY"/>
    <property type="match status" value="1"/>
</dbReference>
<dbReference type="PANTHER" id="PTHR43506:SF1">
    <property type="entry name" value="BPL_LPL CATALYTIC DOMAIN-CONTAINING PROTEIN"/>
    <property type="match status" value="1"/>
</dbReference>
<dbReference type="AlphaFoldDB" id="A0A2Z7D7N3"/>
<dbReference type="InterPro" id="IPR004143">
    <property type="entry name" value="BPL_LPL_catalytic"/>
</dbReference>
<dbReference type="EMBL" id="KQ989519">
    <property type="protein sequence ID" value="KZV54569.1"/>
    <property type="molecule type" value="Genomic_DNA"/>
</dbReference>
<dbReference type="CDD" id="cd16443">
    <property type="entry name" value="LplA"/>
    <property type="match status" value="1"/>
</dbReference>